<dbReference type="PATRIC" id="fig|1339314.3.peg.4539"/>
<dbReference type="EMBL" id="JGDS01000068">
    <property type="protein sequence ID" value="EXZ71355.1"/>
    <property type="molecule type" value="Genomic_DNA"/>
</dbReference>
<comment type="caution">
    <text evidence="1">The sequence shown here is derived from an EMBL/GenBank/DDBJ whole genome shotgun (WGS) entry which is preliminary data.</text>
</comment>
<dbReference type="AlphaFoldDB" id="A0A016AIT2"/>
<name>A0A016AIT2_BACFG</name>
<dbReference type="RefSeq" id="WP_032599080.1">
    <property type="nucleotide sequence ID" value="NZ_JGDS01000068.1"/>
</dbReference>
<dbReference type="Proteomes" id="UP000020938">
    <property type="component" value="Unassembled WGS sequence"/>
</dbReference>
<gene>
    <name evidence="1" type="ORF">M123_4419</name>
</gene>
<reference evidence="1 2" key="1">
    <citation type="submission" date="2014-02" db="EMBL/GenBank/DDBJ databases">
        <authorList>
            <person name="Sears C."/>
            <person name="Carroll K."/>
            <person name="Sack B.R."/>
            <person name="Qadri F."/>
            <person name="Myers L.L."/>
            <person name="Chung G.-T."/>
            <person name="Escheverria P."/>
            <person name="Fraser C.M."/>
            <person name="Sadzewicz L."/>
            <person name="Shefchek K.A."/>
            <person name="Tallon L."/>
            <person name="Das S.P."/>
            <person name="Daugherty S."/>
            <person name="Mongodin E.F."/>
        </authorList>
    </citation>
    <scope>NUCLEOTIDE SEQUENCE [LARGE SCALE GENOMIC DNA]</scope>
    <source>
        <strain evidence="1 2">3976T8</strain>
    </source>
</reference>
<protein>
    <submittedName>
        <fullName evidence="1">Uncharacterized protein</fullName>
    </submittedName>
</protein>
<evidence type="ECO:0000313" key="1">
    <source>
        <dbReference type="EMBL" id="EXZ71355.1"/>
    </source>
</evidence>
<evidence type="ECO:0000313" key="2">
    <source>
        <dbReference type="Proteomes" id="UP000020938"/>
    </source>
</evidence>
<organism evidence="1 2">
    <name type="scientific">Bacteroides fragilis str. 3976T8</name>
    <dbReference type="NCBI Taxonomy" id="1339314"/>
    <lineage>
        <taxon>Bacteria</taxon>
        <taxon>Pseudomonadati</taxon>
        <taxon>Bacteroidota</taxon>
        <taxon>Bacteroidia</taxon>
        <taxon>Bacteroidales</taxon>
        <taxon>Bacteroidaceae</taxon>
        <taxon>Bacteroides</taxon>
    </lineage>
</organism>
<accession>A0A016AIT2</accession>
<proteinExistence type="predicted"/>
<sequence length="932" mass="110031">MENIYFANQGLLIGVIDHPFHLDSETFFNNEFKENLFAKYKNNVANSFGGYQKEEYLNTPMYEPYQYNLFGNYNLAVLSLIDGYAFGNRSFHMGHGYRDNVNESTNYRYQVLTGIGCNIDDTNYIARKAEETFLRTSDRYPFIGITRLTLNNGFLIGTGMELPQAIRLWTEKLLHKSEKEHVNAFTIDSFGDSEIILITFSDSLIKINEIVSEVKKIQACHLSRTNFNPDNCLLAAIKEKNLDSFHIFSGSYTHLGYDVNWQKSNFLPIKDDKDIKIGYRWELKPGHQKALKEILKNNPLEKDPSLETHLTGSNAFYTKEDFDLKQYCIRLNYCRTNLYQDIRSLRVHLFYVNSVEYSTQAPHPLPTLDIRHLLFKDDEMKELRNHLSQCGTAKLTRERVMKMFARYNQYIRNPQTYIYFIELRDFLLGLMSTIKNYASDNNIAIEDIDNYLNAAIIAFEGAFFNRFYQSVRVGGLSDFALEHNGGIQQYVTSFTLIFKESLKVLSNNKEINPIKAFLYVSGYESVVSQREIMRINMNLITYPELFALSIYKEAGNFIIERIRTTEEKPRSAYQRNIQMWYDIIYLKRMPDNLRTLIIHSSIYRPECPAHRKLAGSLNTELLSYFIADVHNFYFGFNCDFELLYHFYWKYFLQLSTSYNRNGELRSEHFITYLLRLFIIQFYMYSDTEQAKEKIKERMNSPFDPKLSSLWKTHFLRVLEITEIIWEGLKKERFNTFLEEELLQKISNIALDECYSYTYIDQQYQKEYREHLTCQEWYQLGAEIPSITHPNPIDHIGNIELISFWKEIRTLRIRQMTEQFQRFELIQPKSNEIFPEMFVSDMLIAYLKAIYQLDNSDKNKVIKSLSRNIDGNTYTGHLDGYFSPLLSDPQGGIFTHGLNERQTYFGYRTTLYKSLWNYSTRKKDELLKLIQNE</sequence>